<protein>
    <submittedName>
        <fullName evidence="1">Uncharacterized protein</fullName>
    </submittedName>
</protein>
<dbReference type="EMBL" id="HADZ01012492">
    <property type="protein sequence ID" value="SBP76433.1"/>
    <property type="molecule type" value="Transcribed_RNA"/>
</dbReference>
<proteinExistence type="predicted"/>
<evidence type="ECO:0000313" key="1">
    <source>
        <dbReference type="EMBL" id="SBP76433.1"/>
    </source>
</evidence>
<accession>A0A1A8CBK7</accession>
<gene>
    <name evidence="1" type="primary">Nfu_g_1_020078</name>
</gene>
<feature type="non-terminal residue" evidence="1">
    <location>
        <position position="1"/>
    </location>
</feature>
<dbReference type="AlphaFoldDB" id="A0A1A8CBK7"/>
<reference evidence="1" key="1">
    <citation type="submission" date="2016-05" db="EMBL/GenBank/DDBJ databases">
        <authorList>
            <person name="Lavstsen T."/>
            <person name="Jespersen J.S."/>
        </authorList>
    </citation>
    <scope>NUCLEOTIDE SEQUENCE</scope>
    <source>
        <tissue evidence="1">Brain</tissue>
    </source>
</reference>
<feature type="non-terminal residue" evidence="1">
    <location>
        <position position="55"/>
    </location>
</feature>
<name>A0A1A8CBK7_NOTKA</name>
<sequence>NWALQLNKVGLRGKDKLSDGGRERKPISYALKISSPLQLFKSCCLPERVERQKRQ</sequence>
<reference evidence="1" key="2">
    <citation type="submission" date="2016-06" db="EMBL/GenBank/DDBJ databases">
        <title>The genome of a short-lived fish provides insights into sex chromosome evolution and the genetic control of aging.</title>
        <authorList>
            <person name="Reichwald K."/>
            <person name="Felder M."/>
            <person name="Petzold A."/>
            <person name="Koch P."/>
            <person name="Groth M."/>
            <person name="Platzer M."/>
        </authorList>
    </citation>
    <scope>NUCLEOTIDE SEQUENCE</scope>
    <source>
        <tissue evidence="1">Brain</tissue>
    </source>
</reference>
<organism evidence="1">
    <name type="scientific">Nothobranchius kadleci</name>
    <name type="common">African annual killifish</name>
    <dbReference type="NCBI Taxonomy" id="1051664"/>
    <lineage>
        <taxon>Eukaryota</taxon>
        <taxon>Metazoa</taxon>
        <taxon>Chordata</taxon>
        <taxon>Craniata</taxon>
        <taxon>Vertebrata</taxon>
        <taxon>Euteleostomi</taxon>
        <taxon>Actinopterygii</taxon>
        <taxon>Neopterygii</taxon>
        <taxon>Teleostei</taxon>
        <taxon>Neoteleostei</taxon>
        <taxon>Acanthomorphata</taxon>
        <taxon>Ovalentaria</taxon>
        <taxon>Atherinomorphae</taxon>
        <taxon>Cyprinodontiformes</taxon>
        <taxon>Nothobranchiidae</taxon>
        <taxon>Nothobranchius</taxon>
    </lineage>
</organism>